<reference evidence="3" key="1">
    <citation type="submission" date="2017-10" db="EMBL/GenBank/DDBJ databases">
        <title>FDA dAtabase for Regulatory Grade micrObial Sequences (FDA-ARGOS): Supporting development and validation of Infectious Disease Dx tests.</title>
        <authorList>
            <person name="Goldberg B."/>
            <person name="Campos J."/>
            <person name="Tallon L."/>
            <person name="Sadzewicz L."/>
            <person name="Ott S."/>
            <person name="Zhao X."/>
            <person name="Nagaraj S."/>
            <person name="Vavikolanu K."/>
            <person name="Aluvathingal J."/>
            <person name="Nadendla S."/>
            <person name="Geyer C."/>
            <person name="Sichtig H."/>
        </authorList>
    </citation>
    <scope>NUCLEOTIDE SEQUENCE [LARGE SCALE GENOMIC DNA]</scope>
    <source>
        <strain evidence="3">FDAARGOS_376</strain>
    </source>
</reference>
<protein>
    <recommendedName>
        <fullName evidence="4">DUF2931 family protein</fullName>
    </recommendedName>
</protein>
<feature type="signal peptide" evidence="1">
    <location>
        <begin position="1"/>
        <end position="19"/>
    </location>
</feature>
<comment type="caution">
    <text evidence="2">The sequence shown here is derived from an EMBL/GenBank/DDBJ whole genome shotgun (WGS) entry which is preliminary data.</text>
</comment>
<evidence type="ECO:0008006" key="4">
    <source>
        <dbReference type="Google" id="ProtNLM"/>
    </source>
</evidence>
<evidence type="ECO:0000313" key="2">
    <source>
        <dbReference type="EMBL" id="PHH39462.1"/>
    </source>
</evidence>
<accession>A0A2C5W5E7</accession>
<feature type="chain" id="PRO_5012428675" description="DUF2931 family protein" evidence="1">
    <location>
        <begin position="20"/>
        <end position="218"/>
    </location>
</feature>
<organism evidence="2 3">
    <name type="scientific">Pseudomonas putida</name>
    <name type="common">Arthrobacter siderocapsulatus</name>
    <dbReference type="NCBI Taxonomy" id="303"/>
    <lineage>
        <taxon>Bacteria</taxon>
        <taxon>Pseudomonadati</taxon>
        <taxon>Pseudomonadota</taxon>
        <taxon>Gammaproteobacteria</taxon>
        <taxon>Pseudomonadales</taxon>
        <taxon>Pseudomonadaceae</taxon>
        <taxon>Pseudomonas</taxon>
    </lineage>
</organism>
<proteinExistence type="predicted"/>
<dbReference type="Pfam" id="PF11153">
    <property type="entry name" value="DUF2931"/>
    <property type="match status" value="1"/>
</dbReference>
<dbReference type="PROSITE" id="PS51257">
    <property type="entry name" value="PROKAR_LIPOPROTEIN"/>
    <property type="match status" value="1"/>
</dbReference>
<dbReference type="InterPro" id="IPR021326">
    <property type="entry name" value="DUF2931"/>
</dbReference>
<dbReference type="Proteomes" id="UP000222460">
    <property type="component" value="Unassembled WGS sequence"/>
</dbReference>
<dbReference type="EMBL" id="PDKZ01000002">
    <property type="protein sequence ID" value="PHH39462.1"/>
    <property type="molecule type" value="Genomic_DNA"/>
</dbReference>
<sequence>MKATIALLGALLLSGCQSSGPETGENDPKYPWWELVFVQPNYMKVWVEDSSVQDINNRVFFRAGKSTAASGEPDISTESARGWGTVSGSGMPVTGADLPKLIFVRWQSITEQKTYKGFIEILEEGRQLMVKSTHQRCPETPEKTARFMASLYVGLAPGGVLKTWVRDSCRNPVEISRGQGEIEPLGPEQGKHGGRYAYPVSEKAKRYVEKYGIPYGSW</sequence>
<evidence type="ECO:0000256" key="1">
    <source>
        <dbReference type="SAM" id="SignalP"/>
    </source>
</evidence>
<keyword evidence="1" id="KW-0732">Signal</keyword>
<dbReference type="AlphaFoldDB" id="A0A2C5W5E7"/>
<name>A0A2C5W5E7_PSEPU</name>
<gene>
    <name evidence="2" type="ORF">CRX57_04505</name>
</gene>
<evidence type="ECO:0000313" key="3">
    <source>
        <dbReference type="Proteomes" id="UP000222460"/>
    </source>
</evidence>
<dbReference type="RefSeq" id="WP_098964396.1">
    <property type="nucleotide sequence ID" value="NZ_PDKZ01000002.1"/>
</dbReference>